<keyword evidence="2" id="KW-1185">Reference proteome</keyword>
<dbReference type="OrthoDB" id="2652472at2"/>
<evidence type="ECO:0000313" key="2">
    <source>
        <dbReference type="Proteomes" id="UP000076630"/>
    </source>
</evidence>
<reference evidence="1 2" key="1">
    <citation type="submission" date="2016-01" db="EMBL/GenBank/DDBJ databases">
        <title>Whole genome sequencing of Myroides marinus L41.</title>
        <authorList>
            <person name="Hong K.W."/>
        </authorList>
    </citation>
    <scope>NUCLEOTIDE SEQUENCE [LARGE SCALE GENOMIC DNA]</scope>
    <source>
        <strain evidence="1 2">L41</strain>
    </source>
</reference>
<sequence>MAQPVGLLSKIKITDTNYKAFFKTKAITVISEEMYDCVHYNYQDQYFYQYNKKKEELLCLAFYNHGNRETLTGNFYQSIKEVALLAIDHSFIALTLDAFNWTEVDTYEVLEENVWNVKQITKEELATVQSIALSCSEQFDQPFVEKLFNSKIVDSNVVKKVSALQEKHRLANLTTFAKEATPLRPIHLFGNYYYNGKAVFSCKSGGYIHTDIDLATFKPTVYGAADAEHVLFHDKCIKTNPKKFKRVAKYETVFYLSAEGVLDDKGILIEGSDTATFKLKEDFLAEDSVNLYFYGHVIPKTSFNSYRIEQYPYQTEILITDTAVYYNSHKLDVDGQTFSYKARLEKLSYGFSGFIGKDRDGLFAYLIEENNGSIIRLKDLSQDELAQSIQEKYGDKYRRMDEEERIYLQKSSAAYQEEFIKKQHTPWVFYQIQEIRDYAKIVWQKYQESKDLKELKSFWSLYETTESYFWIEAEVYNYVTLFYCAEQKKTEALEAIRKAIIYGVFDIDEFFNHPGLDLINKEEYFIELREYAQQHKPVGYKIPMQIETLEKILALPQEMYITGTLLWKYHLYDNIEIKEAIKQNPELTDYWTRYIELNQQLFDRFFKRKNIIDMDFSPYKDYSCMPIEAPIQMLNYYLQMGDVMSGSMVYSIDQLVGAMNKIKQRINLLEGEQHAYYKELYNNNAVVQITEQYL</sequence>
<dbReference type="Proteomes" id="UP000076630">
    <property type="component" value="Unassembled WGS sequence"/>
</dbReference>
<proteinExistence type="predicted"/>
<name>A0A165Q960_9FLAO</name>
<gene>
    <name evidence="1" type="ORF">AV926_17790</name>
</gene>
<dbReference type="EMBL" id="LQNU01000095">
    <property type="protein sequence ID" value="KZE74089.1"/>
    <property type="molecule type" value="Genomic_DNA"/>
</dbReference>
<accession>A0A165Q960</accession>
<evidence type="ECO:0008006" key="3">
    <source>
        <dbReference type="Google" id="ProtNLM"/>
    </source>
</evidence>
<evidence type="ECO:0000313" key="1">
    <source>
        <dbReference type="EMBL" id="KZE74089.1"/>
    </source>
</evidence>
<dbReference type="AlphaFoldDB" id="A0A165Q960"/>
<comment type="caution">
    <text evidence="1">The sequence shown here is derived from an EMBL/GenBank/DDBJ whole genome shotgun (WGS) entry which is preliminary data.</text>
</comment>
<protein>
    <recommendedName>
        <fullName evidence="3">DKNYY family protein</fullName>
    </recommendedName>
</protein>
<dbReference type="RefSeq" id="WP_038988413.1">
    <property type="nucleotide sequence ID" value="NZ_JWJO01000111.1"/>
</dbReference>
<organism evidence="1 2">
    <name type="scientific">Myroides marinus</name>
    <dbReference type="NCBI Taxonomy" id="703342"/>
    <lineage>
        <taxon>Bacteria</taxon>
        <taxon>Pseudomonadati</taxon>
        <taxon>Bacteroidota</taxon>
        <taxon>Flavobacteriia</taxon>
        <taxon>Flavobacteriales</taxon>
        <taxon>Flavobacteriaceae</taxon>
        <taxon>Myroides</taxon>
    </lineage>
</organism>